<evidence type="ECO:0000313" key="3">
    <source>
        <dbReference type="EMBL" id="KQB42673.1"/>
    </source>
</evidence>
<evidence type="ECO:0000256" key="2">
    <source>
        <dbReference type="SAM" id="SignalP"/>
    </source>
</evidence>
<feature type="compositionally biased region" description="Basic residues" evidence="1">
    <location>
        <begin position="60"/>
        <end position="70"/>
    </location>
</feature>
<dbReference type="RefSeq" id="WP_055092731.1">
    <property type="nucleotide sequence ID" value="NZ_JRLF01000006.1"/>
</dbReference>
<organism evidence="3 4">
    <name type="scientific">Flavobacterium aquidurense</name>
    <dbReference type="NCBI Taxonomy" id="362413"/>
    <lineage>
        <taxon>Bacteria</taxon>
        <taxon>Pseudomonadati</taxon>
        <taxon>Bacteroidota</taxon>
        <taxon>Flavobacteriia</taxon>
        <taxon>Flavobacteriales</taxon>
        <taxon>Flavobacteriaceae</taxon>
        <taxon>Flavobacterium</taxon>
    </lineage>
</organism>
<feature type="compositionally biased region" description="Basic and acidic residues" evidence="1">
    <location>
        <begin position="46"/>
        <end position="55"/>
    </location>
</feature>
<reference evidence="3 4" key="1">
    <citation type="submission" date="2014-09" db="EMBL/GenBank/DDBJ databases">
        <title>Genome sequence of Flavobacterium aquidurense RC62.</title>
        <authorList>
            <person name="Kim J.F."/>
            <person name="Kwak M.-J."/>
        </authorList>
    </citation>
    <scope>NUCLEOTIDE SEQUENCE [LARGE SCALE GENOMIC DNA]</scope>
    <source>
        <strain evidence="3 4">RC62</strain>
    </source>
</reference>
<dbReference type="EMBL" id="JRLF01000006">
    <property type="protein sequence ID" value="KQB42673.1"/>
    <property type="molecule type" value="Genomic_DNA"/>
</dbReference>
<dbReference type="STRING" id="362413.RC62_3680"/>
<proteinExistence type="predicted"/>
<dbReference type="Proteomes" id="UP000050443">
    <property type="component" value="Unassembled WGS sequence"/>
</dbReference>
<sequence length="78" mass="8696">MKNMLITIVMLGVIGFSFAQETTKTTKKAKSKPDTIVNHTKKSKVEKKSTYKIDSTKTNPAKKHKTKTTKTGKDSIPQ</sequence>
<gene>
    <name evidence="3" type="ORF">RC62_3680</name>
</gene>
<feature type="region of interest" description="Disordered" evidence="1">
    <location>
        <begin position="24"/>
        <end position="78"/>
    </location>
</feature>
<evidence type="ECO:0000313" key="4">
    <source>
        <dbReference type="Proteomes" id="UP000050443"/>
    </source>
</evidence>
<name>A0A0Q1BP31_9FLAO</name>
<feature type="signal peptide" evidence="2">
    <location>
        <begin position="1"/>
        <end position="19"/>
    </location>
</feature>
<feature type="chain" id="PRO_5006188864" evidence="2">
    <location>
        <begin position="20"/>
        <end position="78"/>
    </location>
</feature>
<keyword evidence="2" id="KW-0732">Signal</keyword>
<protein>
    <submittedName>
        <fullName evidence="3">Uncharacterized protein</fullName>
    </submittedName>
</protein>
<evidence type="ECO:0000256" key="1">
    <source>
        <dbReference type="SAM" id="MobiDB-lite"/>
    </source>
</evidence>
<accession>A0A0Q1BP31</accession>
<dbReference type="AlphaFoldDB" id="A0A0Q1BP31"/>
<comment type="caution">
    <text evidence="3">The sequence shown here is derived from an EMBL/GenBank/DDBJ whole genome shotgun (WGS) entry which is preliminary data.</text>
</comment>
<dbReference type="PATRIC" id="fig|362413.3.peg.3605"/>